<reference evidence="3" key="1">
    <citation type="submission" date="2020-05" db="EMBL/GenBank/DDBJ databases">
        <title>Frigoriglobus tundricola gen. nov., sp. nov., a psychrotolerant cellulolytic planctomycete of the family Gemmataceae with two divergent copies of 16S rRNA gene.</title>
        <authorList>
            <person name="Kulichevskaya I.S."/>
            <person name="Ivanova A.A."/>
            <person name="Naumoff D.G."/>
            <person name="Beletsky A.V."/>
            <person name="Rijpstra W.I.C."/>
            <person name="Sinninghe Damste J.S."/>
            <person name="Mardanov A.V."/>
            <person name="Ravin N.V."/>
            <person name="Dedysh S.N."/>
        </authorList>
    </citation>
    <scope>NUCLEOTIDE SEQUENCE [LARGE SCALE GENOMIC DNA]</scope>
    <source>
        <strain evidence="3">PL17</strain>
    </source>
</reference>
<name>A0A6M5YIZ8_9BACT</name>
<feature type="region of interest" description="Disordered" evidence="1">
    <location>
        <begin position="1"/>
        <end position="85"/>
    </location>
</feature>
<dbReference type="KEGG" id="ftj:FTUN_0738"/>
<feature type="compositionally biased region" description="Polar residues" evidence="1">
    <location>
        <begin position="76"/>
        <end position="85"/>
    </location>
</feature>
<feature type="compositionally biased region" description="Basic and acidic residues" evidence="1">
    <location>
        <begin position="65"/>
        <end position="74"/>
    </location>
</feature>
<evidence type="ECO:0000313" key="2">
    <source>
        <dbReference type="EMBL" id="QJW93233.1"/>
    </source>
</evidence>
<dbReference type="AlphaFoldDB" id="A0A6M5YIZ8"/>
<evidence type="ECO:0000313" key="3">
    <source>
        <dbReference type="Proteomes" id="UP000503447"/>
    </source>
</evidence>
<dbReference type="RefSeq" id="WP_171469469.1">
    <property type="nucleotide sequence ID" value="NZ_CP053452.2"/>
</dbReference>
<protein>
    <submittedName>
        <fullName evidence="2">Uncharacterized protein</fullName>
    </submittedName>
</protein>
<keyword evidence="3" id="KW-1185">Reference proteome</keyword>
<dbReference type="Proteomes" id="UP000503447">
    <property type="component" value="Chromosome"/>
</dbReference>
<proteinExistence type="predicted"/>
<accession>A0A6M5YIZ8</accession>
<gene>
    <name evidence="2" type="ORF">FTUN_0738</name>
</gene>
<sequence>MLTARPLPIRKADTVTEVPNDRVRPGAIPMPLQETNGSDDVATLAPVLDSTDRDDGSPGDVAQADLDRLADDGNPHGQNPDANGT</sequence>
<feature type="compositionally biased region" description="Basic and acidic residues" evidence="1">
    <location>
        <begin position="10"/>
        <end position="24"/>
    </location>
</feature>
<dbReference type="EMBL" id="CP053452">
    <property type="protein sequence ID" value="QJW93233.1"/>
    <property type="molecule type" value="Genomic_DNA"/>
</dbReference>
<organism evidence="2 3">
    <name type="scientific">Frigoriglobus tundricola</name>
    <dbReference type="NCBI Taxonomy" id="2774151"/>
    <lineage>
        <taxon>Bacteria</taxon>
        <taxon>Pseudomonadati</taxon>
        <taxon>Planctomycetota</taxon>
        <taxon>Planctomycetia</taxon>
        <taxon>Gemmatales</taxon>
        <taxon>Gemmataceae</taxon>
        <taxon>Frigoriglobus</taxon>
    </lineage>
</organism>
<evidence type="ECO:0000256" key="1">
    <source>
        <dbReference type="SAM" id="MobiDB-lite"/>
    </source>
</evidence>